<evidence type="ECO:0000256" key="10">
    <source>
        <dbReference type="ARBA" id="ARBA00077576"/>
    </source>
</evidence>
<comment type="catalytic activity">
    <reaction evidence="7">
        <text>an N-acyl-L-alpha-aminoacyl-tRNA + H2O = an N-acyl-L-amino acid + a tRNA + H(+)</text>
        <dbReference type="Rhea" id="RHEA:54448"/>
        <dbReference type="Rhea" id="RHEA-COMP:10123"/>
        <dbReference type="Rhea" id="RHEA-COMP:13883"/>
        <dbReference type="ChEBI" id="CHEBI:15377"/>
        <dbReference type="ChEBI" id="CHEBI:15378"/>
        <dbReference type="ChEBI" id="CHEBI:59874"/>
        <dbReference type="ChEBI" id="CHEBI:78442"/>
        <dbReference type="ChEBI" id="CHEBI:138191"/>
        <dbReference type="EC" id="3.1.1.29"/>
    </reaction>
</comment>
<dbReference type="PANTHER" id="PTHR47814">
    <property type="entry name" value="PEPTIDYL-TRNA HYDROLASE ARFB"/>
    <property type="match status" value="1"/>
</dbReference>
<dbReference type="PANTHER" id="PTHR47814:SF1">
    <property type="entry name" value="PEPTIDYL-TRNA HYDROLASE ARFB"/>
    <property type="match status" value="1"/>
</dbReference>
<evidence type="ECO:0000256" key="6">
    <source>
        <dbReference type="ARBA" id="ARBA00022845"/>
    </source>
</evidence>
<evidence type="ECO:0000256" key="4">
    <source>
        <dbReference type="ARBA" id="ARBA00022490"/>
    </source>
</evidence>
<dbReference type="OrthoDB" id="9815709at2"/>
<keyword evidence="6" id="KW-0810">Translation regulation</keyword>
<dbReference type="EMBL" id="PNCL01000096">
    <property type="protein sequence ID" value="TMP55741.1"/>
    <property type="molecule type" value="Genomic_DNA"/>
</dbReference>
<dbReference type="GO" id="GO:0072344">
    <property type="term" value="P:rescue of stalled ribosome"/>
    <property type="evidence" value="ECO:0007669"/>
    <property type="project" value="TreeGrafter"/>
</dbReference>
<dbReference type="GO" id="GO:0043022">
    <property type="term" value="F:ribosome binding"/>
    <property type="evidence" value="ECO:0007669"/>
    <property type="project" value="TreeGrafter"/>
</dbReference>
<reference evidence="16" key="2">
    <citation type="submission" date="2019-06" db="EMBL/GenBank/DDBJ databases">
        <title>Co-occurence of chitin degradation, pigmentation and bioactivity in marine Pseudoalteromonas.</title>
        <authorList>
            <person name="Sonnenschein E.C."/>
            <person name="Bech P.K."/>
        </authorList>
    </citation>
    <scope>NUCLEOTIDE SEQUENCE [LARGE SCALE GENOMIC DNA]</scope>
    <source>
        <strain evidence="16">S2231</strain>
        <strain evidence="13">S2233</strain>
    </source>
</reference>
<evidence type="ECO:0000259" key="12">
    <source>
        <dbReference type="PROSITE" id="PS00745"/>
    </source>
</evidence>
<comment type="subcellular location">
    <subcellularLocation>
        <location evidence="1">Cytoplasm</location>
    </subcellularLocation>
</comment>
<evidence type="ECO:0000313" key="15">
    <source>
        <dbReference type="Proteomes" id="UP000305730"/>
    </source>
</evidence>
<accession>A0A5S3XKT1</accession>
<reference evidence="15 16" key="1">
    <citation type="submission" date="2017-12" db="EMBL/GenBank/DDBJ databases">
        <authorList>
            <person name="Paulsen S."/>
            <person name="Gram L.K."/>
        </authorList>
    </citation>
    <scope>NUCLEOTIDE SEQUENCE [LARGE SCALE GENOMIC DNA]</scope>
    <source>
        <strain evidence="14 16">S2231</strain>
        <strain evidence="13 15">S2233</strain>
    </source>
</reference>
<dbReference type="Proteomes" id="UP000305730">
    <property type="component" value="Unassembled WGS sequence"/>
</dbReference>
<evidence type="ECO:0000256" key="3">
    <source>
        <dbReference type="ARBA" id="ARBA00013260"/>
    </source>
</evidence>
<feature type="domain" description="Prokaryotic-type class I peptide chain release factors" evidence="12">
    <location>
        <begin position="21"/>
        <end position="37"/>
    </location>
</feature>
<dbReference type="NCBIfam" id="NF006718">
    <property type="entry name" value="PRK09256.1"/>
    <property type="match status" value="1"/>
</dbReference>
<evidence type="ECO:0000256" key="11">
    <source>
        <dbReference type="SAM" id="MobiDB-lite"/>
    </source>
</evidence>
<keyword evidence="4" id="KW-0963">Cytoplasm</keyword>
<protein>
    <recommendedName>
        <fullName evidence="9">Peptidyl-tRNA hydrolase ArfB</fullName>
        <ecNumber evidence="3">3.1.1.29</ecNumber>
    </recommendedName>
    <alternativeName>
        <fullName evidence="10">Alternative ribosome-rescue factor B</fullName>
    </alternativeName>
</protein>
<dbReference type="SUPFAM" id="SSF75620">
    <property type="entry name" value="Release factor"/>
    <property type="match status" value="1"/>
</dbReference>
<evidence type="ECO:0000313" key="16">
    <source>
        <dbReference type="Proteomes" id="UP000307706"/>
    </source>
</evidence>
<dbReference type="GO" id="GO:0005737">
    <property type="term" value="C:cytoplasm"/>
    <property type="evidence" value="ECO:0007669"/>
    <property type="project" value="UniProtKB-SubCell"/>
</dbReference>
<evidence type="ECO:0000256" key="8">
    <source>
        <dbReference type="ARBA" id="ARBA00063421"/>
    </source>
</evidence>
<dbReference type="InterPro" id="IPR045853">
    <property type="entry name" value="Pep_chain_release_fac_I_sf"/>
</dbReference>
<dbReference type="FunFam" id="3.30.160.20:FF:000029">
    <property type="entry name" value="Peptidyl-tRNA hydrolase YaeJ"/>
    <property type="match status" value="1"/>
</dbReference>
<keyword evidence="5 14" id="KW-0378">Hydrolase</keyword>
<dbReference type="GO" id="GO:0004045">
    <property type="term" value="F:peptidyl-tRNA hydrolase activity"/>
    <property type="evidence" value="ECO:0007669"/>
    <property type="project" value="UniProtKB-EC"/>
</dbReference>
<evidence type="ECO:0000256" key="9">
    <source>
        <dbReference type="ARBA" id="ARBA00070375"/>
    </source>
</evidence>
<keyword evidence="15" id="KW-1185">Reference proteome</keyword>
<dbReference type="PROSITE" id="PS00745">
    <property type="entry name" value="RF_PROK_I"/>
    <property type="match status" value="1"/>
</dbReference>
<comment type="similarity">
    <text evidence="2">Belongs to the prokaryotic/mitochondrial release factor family.</text>
</comment>
<evidence type="ECO:0000313" key="14">
    <source>
        <dbReference type="EMBL" id="TMP55741.1"/>
    </source>
</evidence>
<dbReference type="EMBL" id="PNCK01000094">
    <property type="protein sequence ID" value="TMP39913.1"/>
    <property type="molecule type" value="Genomic_DNA"/>
</dbReference>
<comment type="subunit">
    <text evidence="8">Associated with 70S ribosomes and polysomes.</text>
</comment>
<dbReference type="Proteomes" id="UP000307706">
    <property type="component" value="Unassembled WGS sequence"/>
</dbReference>
<evidence type="ECO:0000313" key="13">
    <source>
        <dbReference type="EMBL" id="TMP39913.1"/>
    </source>
</evidence>
<feature type="compositionally biased region" description="Basic residues" evidence="11">
    <location>
        <begin position="124"/>
        <end position="137"/>
    </location>
</feature>
<comment type="caution">
    <text evidence="14">The sequence shown here is derived from an EMBL/GenBank/DDBJ whole genome shotgun (WGS) entry which is preliminary data.</text>
</comment>
<evidence type="ECO:0000256" key="1">
    <source>
        <dbReference type="ARBA" id="ARBA00004496"/>
    </source>
</evidence>
<dbReference type="InterPro" id="IPR000352">
    <property type="entry name" value="Pep_chain_release_fac_I"/>
</dbReference>
<name>A0A5S3XKT1_9GAMM</name>
<dbReference type="RefSeq" id="WP_010365290.1">
    <property type="nucleotide sequence ID" value="NZ_AHBZ03000027.1"/>
</dbReference>
<dbReference type="GO" id="GO:0006417">
    <property type="term" value="P:regulation of translation"/>
    <property type="evidence" value="ECO:0007669"/>
    <property type="project" value="UniProtKB-KW"/>
</dbReference>
<proteinExistence type="inferred from homology"/>
<reference evidence="14" key="3">
    <citation type="submission" date="2019-09" db="EMBL/GenBank/DDBJ databases">
        <title>Co-occurence of chitin degradation, pigmentation and bioactivity in marine Pseudoalteromonas.</title>
        <authorList>
            <person name="Sonnenschein E.C."/>
            <person name="Bech P.K."/>
        </authorList>
    </citation>
    <scope>NUCLEOTIDE SEQUENCE</scope>
    <source>
        <strain evidence="14">S2231</strain>
        <strain evidence="15">S2233</strain>
    </source>
</reference>
<dbReference type="GO" id="GO:0003747">
    <property type="term" value="F:translation release factor activity"/>
    <property type="evidence" value="ECO:0007669"/>
    <property type="project" value="InterPro"/>
</dbReference>
<evidence type="ECO:0000256" key="7">
    <source>
        <dbReference type="ARBA" id="ARBA00048707"/>
    </source>
</evidence>
<evidence type="ECO:0000256" key="2">
    <source>
        <dbReference type="ARBA" id="ARBA00010835"/>
    </source>
</evidence>
<dbReference type="Gene3D" id="3.30.160.20">
    <property type="match status" value="1"/>
</dbReference>
<dbReference type="Pfam" id="PF00472">
    <property type="entry name" value="RF-1"/>
    <property type="match status" value="1"/>
</dbReference>
<dbReference type="AlphaFoldDB" id="A0A5S3XKT1"/>
<dbReference type="EC" id="3.1.1.29" evidence="3"/>
<feature type="region of interest" description="Disordered" evidence="11">
    <location>
        <begin position="102"/>
        <end position="137"/>
    </location>
</feature>
<sequence>MLKISNAVELAAWEIEMTAIRAQGAGGQNVNKVSSAIHLKFDIKRSSLPEFYKARLLALKDSRLTKDGVIVIKAQSHRTQEMNKEEALTRLKALILDATKMEKTRRATKPTRNSQRKRVDSKVKHGQTKNLRKKLKY</sequence>
<evidence type="ECO:0000256" key="5">
    <source>
        <dbReference type="ARBA" id="ARBA00022801"/>
    </source>
</evidence>
<organism evidence="14 16">
    <name type="scientific">Pseudoalteromonas citrea</name>
    <dbReference type="NCBI Taxonomy" id="43655"/>
    <lineage>
        <taxon>Bacteria</taxon>
        <taxon>Pseudomonadati</taxon>
        <taxon>Pseudomonadota</taxon>
        <taxon>Gammaproteobacteria</taxon>
        <taxon>Alteromonadales</taxon>
        <taxon>Pseudoalteromonadaceae</taxon>
        <taxon>Pseudoalteromonas</taxon>
    </lineage>
</organism>
<gene>
    <name evidence="14" type="ORF">CWB96_16670</name>
    <name evidence="13" type="ORF">CWB97_20295</name>
</gene>